<evidence type="ECO:0000313" key="5">
    <source>
        <dbReference type="Proteomes" id="UP000075420"/>
    </source>
</evidence>
<dbReference type="AlphaFoldDB" id="A0A150P8J9"/>
<dbReference type="SUPFAM" id="SSF53822">
    <property type="entry name" value="Periplasmic binding protein-like I"/>
    <property type="match status" value="1"/>
</dbReference>
<reference evidence="4 5" key="1">
    <citation type="submission" date="2014-02" db="EMBL/GenBank/DDBJ databases">
        <title>The small core and large imbalanced accessory genome model reveals a collaborative survival strategy of Sorangium cellulosum strains in nature.</title>
        <authorList>
            <person name="Han K."/>
            <person name="Peng R."/>
            <person name="Blom J."/>
            <person name="Li Y.-Z."/>
        </authorList>
    </citation>
    <scope>NUCLEOTIDE SEQUENCE [LARGE SCALE GENOMIC DNA]</scope>
    <source>
        <strain evidence="4 5">So0157-25</strain>
    </source>
</reference>
<dbReference type="InterPro" id="IPR050555">
    <property type="entry name" value="Bact_Solute-Bind_Prot2"/>
</dbReference>
<dbReference type="Proteomes" id="UP000075420">
    <property type="component" value="Unassembled WGS sequence"/>
</dbReference>
<organism evidence="4 5">
    <name type="scientific">Sorangium cellulosum</name>
    <name type="common">Polyangium cellulosum</name>
    <dbReference type="NCBI Taxonomy" id="56"/>
    <lineage>
        <taxon>Bacteria</taxon>
        <taxon>Pseudomonadati</taxon>
        <taxon>Myxococcota</taxon>
        <taxon>Polyangia</taxon>
        <taxon>Polyangiales</taxon>
        <taxon>Polyangiaceae</taxon>
        <taxon>Sorangium</taxon>
    </lineage>
</organism>
<proteinExistence type="inferred from homology"/>
<comment type="subcellular location">
    <subcellularLocation>
        <location evidence="1">Cell envelope</location>
    </subcellularLocation>
</comment>
<accession>A0A150P8J9</accession>
<evidence type="ECO:0000256" key="1">
    <source>
        <dbReference type="ARBA" id="ARBA00004196"/>
    </source>
</evidence>
<comment type="similarity">
    <text evidence="2">Belongs to the bacterial solute-binding protein 2 family.</text>
</comment>
<dbReference type="InterPro" id="IPR028082">
    <property type="entry name" value="Peripla_BP_I"/>
</dbReference>
<evidence type="ECO:0000259" key="3">
    <source>
        <dbReference type="Pfam" id="PF13407"/>
    </source>
</evidence>
<dbReference type="GO" id="GO:0030246">
    <property type="term" value="F:carbohydrate binding"/>
    <property type="evidence" value="ECO:0007669"/>
    <property type="project" value="TreeGrafter"/>
</dbReference>
<dbReference type="InterPro" id="IPR025997">
    <property type="entry name" value="SBP_2_dom"/>
</dbReference>
<protein>
    <recommendedName>
        <fullName evidence="3">Periplasmic binding protein domain-containing protein</fullName>
    </recommendedName>
</protein>
<dbReference type="GO" id="GO:0030288">
    <property type="term" value="C:outer membrane-bounded periplasmic space"/>
    <property type="evidence" value="ECO:0007669"/>
    <property type="project" value="TreeGrafter"/>
</dbReference>
<name>A0A150P8J9_SORCE</name>
<evidence type="ECO:0000313" key="4">
    <source>
        <dbReference type="EMBL" id="KYF51960.1"/>
    </source>
</evidence>
<dbReference type="CDD" id="cd06314">
    <property type="entry name" value="PBP1_tmGBP"/>
    <property type="match status" value="1"/>
</dbReference>
<dbReference type="Gene3D" id="3.40.50.2300">
    <property type="match status" value="2"/>
</dbReference>
<sequence>MRETRSWRAGWAVVAPFLMALLAMTGCSKKDEGTGAAPAEGGDAKPKIVKLAFITNNASEFWKIAQAGVRKYEKESKVQVDVKMPSNGTTEEQNQILENLSSQGYDAIAVSAVAPNDQVTVLNKAAEKSKLITFDSDAPKSNRLLYIGTNNYEAGKALGAHIVKLLPNGGKMAVFVGMFSADNAKQRLQGIQDAIAGKNIEIVDKREDNTDRAKARSNVEDILNAHPDLNLVAGLWSYNGPAIAAAIEALGKKGKVLAAVFDEEEETLTAIENGTIAATVVQKPFQFGYLASKWAHELATKPDAARAQIPADKSIDTGIDLIEKSNVAEFKQKLAEMKR</sequence>
<evidence type="ECO:0000256" key="2">
    <source>
        <dbReference type="ARBA" id="ARBA00007639"/>
    </source>
</evidence>
<comment type="caution">
    <text evidence="4">The sequence shown here is derived from an EMBL/GenBank/DDBJ whole genome shotgun (WGS) entry which is preliminary data.</text>
</comment>
<dbReference type="EMBL" id="JELY01002648">
    <property type="protein sequence ID" value="KYF51960.1"/>
    <property type="molecule type" value="Genomic_DNA"/>
</dbReference>
<dbReference type="Pfam" id="PF13407">
    <property type="entry name" value="Peripla_BP_4"/>
    <property type="match status" value="1"/>
</dbReference>
<dbReference type="PANTHER" id="PTHR30036:SF7">
    <property type="entry name" value="ABC TRANSPORTER PERIPLASMIC-BINDING PROTEIN YPHF"/>
    <property type="match status" value="1"/>
</dbReference>
<dbReference type="PANTHER" id="PTHR30036">
    <property type="entry name" value="D-XYLOSE-BINDING PERIPLASMIC PROTEIN"/>
    <property type="match status" value="1"/>
</dbReference>
<dbReference type="PROSITE" id="PS51257">
    <property type="entry name" value="PROKAR_LIPOPROTEIN"/>
    <property type="match status" value="1"/>
</dbReference>
<gene>
    <name evidence="4" type="ORF">BE08_45970</name>
</gene>
<feature type="domain" description="Periplasmic binding protein" evidence="3">
    <location>
        <begin position="55"/>
        <end position="300"/>
    </location>
</feature>